<comment type="caution">
    <text evidence="2">The sequence shown here is derived from an EMBL/GenBank/DDBJ whole genome shotgun (WGS) entry which is preliminary data.</text>
</comment>
<dbReference type="InterPro" id="IPR043129">
    <property type="entry name" value="ATPase_NBD"/>
</dbReference>
<organism evidence="2 3">
    <name type="scientific">Schaedlerella arabinosiphila</name>
    <dbReference type="NCBI Taxonomy" id="2044587"/>
    <lineage>
        <taxon>Bacteria</taxon>
        <taxon>Bacillati</taxon>
        <taxon>Bacillota</taxon>
        <taxon>Clostridia</taxon>
        <taxon>Lachnospirales</taxon>
        <taxon>Lachnospiraceae</taxon>
        <taxon>Schaedlerella</taxon>
    </lineage>
</organism>
<protein>
    <submittedName>
        <fullName evidence="2">ParM/StbA family protein</fullName>
    </submittedName>
</protein>
<dbReference type="InterPro" id="IPR049067">
    <property type="entry name" value="MreB-like_C"/>
</dbReference>
<proteinExistence type="predicted"/>
<gene>
    <name evidence="2" type="ORF">EBB54_12790</name>
</gene>
<evidence type="ECO:0000313" key="2">
    <source>
        <dbReference type="EMBL" id="RRK32145.1"/>
    </source>
</evidence>
<dbReference type="SUPFAM" id="SSF53067">
    <property type="entry name" value="Actin-like ATPase domain"/>
    <property type="match status" value="2"/>
</dbReference>
<dbReference type="RefSeq" id="WP_125127666.1">
    <property type="nucleotide sequence ID" value="NZ_RHJS01000002.1"/>
</dbReference>
<dbReference type="Gene3D" id="3.30.420.40">
    <property type="match status" value="1"/>
</dbReference>
<keyword evidence="3" id="KW-1185">Reference proteome</keyword>
<dbReference type="Proteomes" id="UP000274920">
    <property type="component" value="Unassembled WGS sequence"/>
</dbReference>
<dbReference type="AlphaFoldDB" id="A0A3R8LYS3"/>
<dbReference type="Pfam" id="PF21522">
    <property type="entry name" value="MreB-like_C"/>
    <property type="match status" value="1"/>
</dbReference>
<feature type="domain" description="Actin homologue MreB-like C-terminal" evidence="1">
    <location>
        <begin position="164"/>
        <end position="275"/>
    </location>
</feature>
<dbReference type="EMBL" id="RHJS01000002">
    <property type="protein sequence ID" value="RRK32145.1"/>
    <property type="molecule type" value="Genomic_DNA"/>
</dbReference>
<evidence type="ECO:0000313" key="3">
    <source>
        <dbReference type="Proteomes" id="UP000274920"/>
    </source>
</evidence>
<sequence>MLMMPIDTGNKAIKTEHFEFHSGISVLEDVPGEGEEAVKYQGRYYRLSPERNVYLPDKSVDERYYILTLFAVAKELRELKPPRLFLPGEVLEIDLVVGLPPLYYRGQYKKFREYFYRGGEVVEFEYMGMSYRVSFSGVYVHMQTYAAYLYVARDLNLFKKKVLLLDIGGFTLDYMLLEKGMISWEYTDSTGRGVISMYQRINKGIREKYDLDLKENDMDAIILGETSMYDRGIEERVTELAESHVADALGMLRECGIDLRLSVTVFVGGGSILLSRIIDKVWGRYRGEYYVINDSKVNVLGYKKKYLYDKGGC</sequence>
<accession>A0A3R8LYS3</accession>
<reference evidence="2" key="1">
    <citation type="submission" date="2018-10" db="EMBL/GenBank/DDBJ databases">
        <title>Schaedlerella arabinophila gen. nov. sp. nov., isolated from the mouse intestinal tract and comparative analysis with the genome of the closely related altered Schaedler flora strain ASF502.</title>
        <authorList>
            <person name="Miyake S."/>
            <person name="Soh M."/>
            <person name="Seedorf H."/>
        </authorList>
    </citation>
    <scope>NUCLEOTIDE SEQUENCE [LARGE SCALE GENOMIC DNA]</scope>
    <source>
        <strain evidence="2">DSM 106076</strain>
    </source>
</reference>
<name>A0A3R8LYS3_9FIRM</name>
<evidence type="ECO:0000259" key="1">
    <source>
        <dbReference type="Pfam" id="PF21522"/>
    </source>
</evidence>